<dbReference type="InterPro" id="IPR036397">
    <property type="entry name" value="RNaseH_sf"/>
</dbReference>
<dbReference type="PANTHER" id="PTHR37984:SF5">
    <property type="entry name" value="PROTEIN NYNRIN-LIKE"/>
    <property type="match status" value="1"/>
</dbReference>
<feature type="domain" description="Integrase catalytic" evidence="2">
    <location>
        <begin position="67"/>
        <end position="214"/>
    </location>
</feature>
<evidence type="ECO:0000313" key="3">
    <source>
        <dbReference type="EMBL" id="MBW0559819.1"/>
    </source>
</evidence>
<dbReference type="Pfam" id="PF00665">
    <property type="entry name" value="rve"/>
    <property type="match status" value="1"/>
</dbReference>
<dbReference type="SUPFAM" id="SSF53098">
    <property type="entry name" value="Ribonuclease H-like"/>
    <property type="match status" value="1"/>
</dbReference>
<dbReference type="InterPro" id="IPR012337">
    <property type="entry name" value="RNaseH-like_sf"/>
</dbReference>
<dbReference type="Gene3D" id="1.10.340.70">
    <property type="match status" value="1"/>
</dbReference>
<gene>
    <name evidence="3" type="ORF">O181_099534</name>
</gene>
<dbReference type="InterPro" id="IPR050951">
    <property type="entry name" value="Retrovirus_Pol_polyprotein"/>
</dbReference>
<sequence>MTPQLNSAYFKRGMNPLAGHPGKERTLKLVKPDFHWSHMTQFIKDYLSSCQKCSRNKNIHHKKFRFVKTLPLANGPWICLSTNFITKLLLSNLFYSILVILDRFSKKAVFIPTISSIKSLDLAHLFIKNIFSKNGLPKSILSDRGSLFVSSFWSNLCQLLKLSRDLSTSYHPEIDGQTERVNQMIERYLWIKYSKTLSPLLLSFPISILLYQLL</sequence>
<proteinExistence type="predicted"/>
<evidence type="ECO:0000259" key="2">
    <source>
        <dbReference type="PROSITE" id="PS50994"/>
    </source>
</evidence>
<organism evidence="3 4">
    <name type="scientific">Austropuccinia psidii MF-1</name>
    <dbReference type="NCBI Taxonomy" id="1389203"/>
    <lineage>
        <taxon>Eukaryota</taxon>
        <taxon>Fungi</taxon>
        <taxon>Dikarya</taxon>
        <taxon>Basidiomycota</taxon>
        <taxon>Pucciniomycotina</taxon>
        <taxon>Pucciniomycetes</taxon>
        <taxon>Pucciniales</taxon>
        <taxon>Sphaerophragmiaceae</taxon>
        <taxon>Austropuccinia</taxon>
    </lineage>
</organism>
<evidence type="ECO:0000313" key="4">
    <source>
        <dbReference type="Proteomes" id="UP000765509"/>
    </source>
</evidence>
<dbReference type="GO" id="GO:0015074">
    <property type="term" value="P:DNA integration"/>
    <property type="evidence" value="ECO:0007669"/>
    <property type="project" value="InterPro"/>
</dbReference>
<dbReference type="Pfam" id="PF17921">
    <property type="entry name" value="Integrase_H2C2"/>
    <property type="match status" value="1"/>
</dbReference>
<accession>A0A9Q3PFJ4</accession>
<dbReference type="GO" id="GO:0003723">
    <property type="term" value="F:RNA binding"/>
    <property type="evidence" value="ECO:0007669"/>
    <property type="project" value="UniProtKB-KW"/>
</dbReference>
<name>A0A9Q3PFJ4_9BASI</name>
<protein>
    <recommendedName>
        <fullName evidence="2">Integrase catalytic domain-containing protein</fullName>
    </recommendedName>
</protein>
<dbReference type="OrthoDB" id="2505288at2759"/>
<keyword evidence="4" id="KW-1185">Reference proteome</keyword>
<dbReference type="InterPro" id="IPR041588">
    <property type="entry name" value="Integrase_H2C2"/>
</dbReference>
<evidence type="ECO:0000256" key="1">
    <source>
        <dbReference type="ARBA" id="ARBA00022884"/>
    </source>
</evidence>
<dbReference type="InterPro" id="IPR001584">
    <property type="entry name" value="Integrase_cat-core"/>
</dbReference>
<dbReference type="Gene3D" id="3.30.420.10">
    <property type="entry name" value="Ribonuclease H-like superfamily/Ribonuclease H"/>
    <property type="match status" value="1"/>
</dbReference>
<dbReference type="GO" id="GO:0005634">
    <property type="term" value="C:nucleus"/>
    <property type="evidence" value="ECO:0007669"/>
    <property type="project" value="UniProtKB-ARBA"/>
</dbReference>
<dbReference type="EMBL" id="AVOT02068675">
    <property type="protein sequence ID" value="MBW0559819.1"/>
    <property type="molecule type" value="Genomic_DNA"/>
</dbReference>
<reference evidence="3" key="1">
    <citation type="submission" date="2021-03" db="EMBL/GenBank/DDBJ databases">
        <title>Draft genome sequence of rust myrtle Austropuccinia psidii MF-1, a brazilian biotype.</title>
        <authorList>
            <person name="Quecine M.C."/>
            <person name="Pachon D.M.R."/>
            <person name="Bonatelli M.L."/>
            <person name="Correr F.H."/>
            <person name="Franceschini L.M."/>
            <person name="Leite T.F."/>
            <person name="Margarido G.R.A."/>
            <person name="Almeida C.A."/>
            <person name="Ferrarezi J.A."/>
            <person name="Labate C.A."/>
        </authorList>
    </citation>
    <scope>NUCLEOTIDE SEQUENCE</scope>
    <source>
        <strain evidence="3">MF-1</strain>
    </source>
</reference>
<dbReference type="AlphaFoldDB" id="A0A9Q3PFJ4"/>
<dbReference type="PANTHER" id="PTHR37984">
    <property type="entry name" value="PROTEIN CBG26694"/>
    <property type="match status" value="1"/>
</dbReference>
<keyword evidence="1" id="KW-0694">RNA-binding</keyword>
<dbReference type="PROSITE" id="PS50994">
    <property type="entry name" value="INTEGRASE"/>
    <property type="match status" value="1"/>
</dbReference>
<dbReference type="Proteomes" id="UP000765509">
    <property type="component" value="Unassembled WGS sequence"/>
</dbReference>
<comment type="caution">
    <text evidence="3">The sequence shown here is derived from an EMBL/GenBank/DDBJ whole genome shotgun (WGS) entry which is preliminary data.</text>
</comment>